<dbReference type="EMBL" id="JAGPNK010000015">
    <property type="protein sequence ID" value="KAH7308509.1"/>
    <property type="molecule type" value="Genomic_DNA"/>
</dbReference>
<dbReference type="PANTHER" id="PTHR38116">
    <property type="entry name" value="CHROMOSOME 7, WHOLE GENOME SHOTGUN SEQUENCE"/>
    <property type="match status" value="1"/>
</dbReference>
<comment type="caution">
    <text evidence="2">The sequence shown here is derived from an EMBL/GenBank/DDBJ whole genome shotgun (WGS) entry which is preliminary data.</text>
</comment>
<accession>A0A8K0WLB1</accession>
<dbReference type="AlphaFoldDB" id="A0A8K0WLB1"/>
<evidence type="ECO:0000313" key="3">
    <source>
        <dbReference type="Proteomes" id="UP000813444"/>
    </source>
</evidence>
<dbReference type="Proteomes" id="UP000813444">
    <property type="component" value="Unassembled WGS sequence"/>
</dbReference>
<feature type="compositionally biased region" description="Basic residues" evidence="1">
    <location>
        <begin position="31"/>
        <end position="48"/>
    </location>
</feature>
<evidence type="ECO:0000313" key="2">
    <source>
        <dbReference type="EMBL" id="KAH7308509.1"/>
    </source>
</evidence>
<proteinExistence type="predicted"/>
<evidence type="ECO:0000256" key="1">
    <source>
        <dbReference type="SAM" id="MobiDB-lite"/>
    </source>
</evidence>
<feature type="compositionally biased region" description="Polar residues" evidence="1">
    <location>
        <begin position="1"/>
        <end position="16"/>
    </location>
</feature>
<sequence length="277" mass="30522">MGVLKTRNQSQSQFQTPVADEDDWHNVTDAKKRKKIQDRLAQRARRQRLKEAAAQAKATRPQQTDSASDVSGPSRCVQGEPSQSVADEDQLSFSTVSLVSFPTAAALPCSSGDDSSSSSTQSEASRCIVIGSQEQSQKPDNPSLTISIPHLLTPLAAWFINTQCLQLPPCQGMQRTSQPCDPSVPEALHPTPTQLMVPHSIGIDGFPFPHFRDNYILMCGLLFSEAEFMHDLHLSSSFSIVPGGLPWDPRSWRVHRQFAEKYAPIFGSMLEVDMIMA</sequence>
<evidence type="ECO:0008006" key="4">
    <source>
        <dbReference type="Google" id="ProtNLM"/>
    </source>
</evidence>
<feature type="region of interest" description="Disordered" evidence="1">
    <location>
        <begin position="1"/>
        <end position="89"/>
    </location>
</feature>
<gene>
    <name evidence="2" type="ORF">B0I35DRAFT_97604</name>
</gene>
<dbReference type="OrthoDB" id="2245989at2759"/>
<feature type="compositionally biased region" description="Low complexity" evidence="1">
    <location>
        <begin position="52"/>
        <end position="64"/>
    </location>
</feature>
<keyword evidence="3" id="KW-1185">Reference proteome</keyword>
<dbReference type="InterPro" id="IPR021833">
    <property type="entry name" value="DUF3425"/>
</dbReference>
<organism evidence="2 3">
    <name type="scientific">Stachybotrys elegans</name>
    <dbReference type="NCBI Taxonomy" id="80388"/>
    <lineage>
        <taxon>Eukaryota</taxon>
        <taxon>Fungi</taxon>
        <taxon>Dikarya</taxon>
        <taxon>Ascomycota</taxon>
        <taxon>Pezizomycotina</taxon>
        <taxon>Sordariomycetes</taxon>
        <taxon>Hypocreomycetidae</taxon>
        <taxon>Hypocreales</taxon>
        <taxon>Stachybotryaceae</taxon>
        <taxon>Stachybotrys</taxon>
    </lineage>
</organism>
<name>A0A8K0WLB1_9HYPO</name>
<dbReference type="PANTHER" id="PTHR38116:SF9">
    <property type="entry name" value="BZIP DOMAIN-CONTAINING PROTEIN"/>
    <property type="match status" value="1"/>
</dbReference>
<dbReference type="Pfam" id="PF11905">
    <property type="entry name" value="DUF3425"/>
    <property type="match status" value="1"/>
</dbReference>
<feature type="compositionally biased region" description="Polar residues" evidence="1">
    <location>
        <begin position="80"/>
        <end position="89"/>
    </location>
</feature>
<reference evidence="2" key="1">
    <citation type="journal article" date="2021" name="Nat. Commun.">
        <title>Genetic determinants of endophytism in the Arabidopsis root mycobiome.</title>
        <authorList>
            <person name="Mesny F."/>
            <person name="Miyauchi S."/>
            <person name="Thiergart T."/>
            <person name="Pickel B."/>
            <person name="Atanasova L."/>
            <person name="Karlsson M."/>
            <person name="Huettel B."/>
            <person name="Barry K.W."/>
            <person name="Haridas S."/>
            <person name="Chen C."/>
            <person name="Bauer D."/>
            <person name="Andreopoulos W."/>
            <person name="Pangilinan J."/>
            <person name="LaButti K."/>
            <person name="Riley R."/>
            <person name="Lipzen A."/>
            <person name="Clum A."/>
            <person name="Drula E."/>
            <person name="Henrissat B."/>
            <person name="Kohler A."/>
            <person name="Grigoriev I.V."/>
            <person name="Martin F.M."/>
            <person name="Hacquard S."/>
        </authorList>
    </citation>
    <scope>NUCLEOTIDE SEQUENCE</scope>
    <source>
        <strain evidence="2">MPI-CAGE-CH-0235</strain>
    </source>
</reference>
<protein>
    <recommendedName>
        <fullName evidence="4">BZIP domain-containing protein</fullName>
    </recommendedName>
</protein>